<dbReference type="Proteomes" id="UP000808038">
    <property type="component" value="Unassembled WGS sequence"/>
</dbReference>
<dbReference type="GO" id="GO:0005886">
    <property type="term" value="C:plasma membrane"/>
    <property type="evidence" value="ECO:0007669"/>
    <property type="project" value="UniProtKB-SubCell"/>
</dbReference>
<evidence type="ECO:0000256" key="2">
    <source>
        <dbReference type="ARBA" id="ARBA00022475"/>
    </source>
</evidence>
<gene>
    <name evidence="10" type="ORF">HAU20_10840</name>
    <name evidence="9" type="ORF">HAU43_10185</name>
</gene>
<comment type="subcellular location">
    <subcellularLocation>
        <location evidence="1">Cell membrane</location>
        <topology evidence="1">Multi-pass membrane protein</topology>
    </subcellularLocation>
</comment>
<dbReference type="AlphaFoldDB" id="A0A4Z0RNP4"/>
<dbReference type="PANTHER" id="PTHR30572">
    <property type="entry name" value="MEMBRANE COMPONENT OF TRANSPORTER-RELATED"/>
    <property type="match status" value="1"/>
</dbReference>
<feature type="compositionally biased region" description="Gly residues" evidence="6">
    <location>
        <begin position="410"/>
        <end position="440"/>
    </location>
</feature>
<protein>
    <submittedName>
        <fullName evidence="10">FtsX-like permease family protein</fullName>
    </submittedName>
</protein>
<evidence type="ECO:0000256" key="6">
    <source>
        <dbReference type="SAM" id="MobiDB-lite"/>
    </source>
</evidence>
<evidence type="ECO:0000259" key="8">
    <source>
        <dbReference type="Pfam" id="PF02687"/>
    </source>
</evidence>
<evidence type="ECO:0000256" key="7">
    <source>
        <dbReference type="SAM" id="Phobius"/>
    </source>
</evidence>
<feature type="compositionally biased region" description="Low complexity" evidence="6">
    <location>
        <begin position="75"/>
        <end position="92"/>
    </location>
</feature>
<keyword evidence="3 7" id="KW-0812">Transmembrane</keyword>
<dbReference type="InterPro" id="IPR003838">
    <property type="entry name" value="ABC3_permease_C"/>
</dbReference>
<dbReference type="EMBL" id="JAAOCX010000017">
    <property type="protein sequence ID" value="MBJ7633446.1"/>
    <property type="molecule type" value="Genomic_DNA"/>
</dbReference>
<feature type="region of interest" description="Disordered" evidence="6">
    <location>
        <begin position="69"/>
        <end position="92"/>
    </location>
</feature>
<evidence type="ECO:0000256" key="1">
    <source>
        <dbReference type="ARBA" id="ARBA00004651"/>
    </source>
</evidence>
<feature type="domain" description="ABC3 transporter permease C-terminal" evidence="8">
    <location>
        <begin position="321"/>
        <end position="399"/>
    </location>
</feature>
<evidence type="ECO:0000313" key="9">
    <source>
        <dbReference type="EMBL" id="MBJ7633446.1"/>
    </source>
</evidence>
<organism evidence="10 11">
    <name type="scientific">Weissella confusa</name>
    <name type="common">Lactobacillus confusus</name>
    <dbReference type="NCBI Taxonomy" id="1583"/>
    <lineage>
        <taxon>Bacteria</taxon>
        <taxon>Bacillati</taxon>
        <taxon>Bacillota</taxon>
        <taxon>Bacilli</taxon>
        <taxon>Lactobacillales</taxon>
        <taxon>Lactobacillaceae</taxon>
        <taxon>Weissella</taxon>
    </lineage>
</organism>
<evidence type="ECO:0000256" key="4">
    <source>
        <dbReference type="ARBA" id="ARBA00022989"/>
    </source>
</evidence>
<name>A0A4Z0RNP4_WEICO</name>
<dbReference type="Pfam" id="PF02687">
    <property type="entry name" value="FtsX"/>
    <property type="match status" value="1"/>
</dbReference>
<sequence>MNFVKRAGITLWARKGRSVLLVLTSTVILAFVMAGLIVQNAALKAATNAANSVGSTVTLSANREKMFEQMKAAQSSESSSSDSSSSDTTTSITMPTATISEVKKIAALSNVASYNITNSASVNASSFKAITTTSTNTPMGGGDRGGMMGNQNSGDIQINGVTSTTSTASFSDGTAKIVSGRGIKTSDQNTNNVVIANELATANNIKVGDTLTVKTTNDAATEKTVKVVGIYKLKTTTDGFQREDPANTIYGSFTLANDINGTPDQASNVTFTMAEPAKTTAFVKQAKKLIDTSELTLTSDASQYKTVAASMKNVAAFASKIVWIVSIAGVLILGLIIILITRERRREIGILVSIGESKPKVVAQLFTEMLVILAIALGIATAAGNSVSGLVGKQLVQQQTTQQMQSARGGMPGGGQNGQQGGAPSGKPSGGMGGGPMMGGGAAAKNEQLDVAMTPAAIAELGGVAFLIAVLSVSGAAFSILRMRPKQILQAD</sequence>
<keyword evidence="5 7" id="KW-0472">Membrane</keyword>
<feature type="region of interest" description="Disordered" evidence="6">
    <location>
        <begin position="401"/>
        <end position="440"/>
    </location>
</feature>
<dbReference type="GO" id="GO:0022857">
    <property type="term" value="F:transmembrane transporter activity"/>
    <property type="evidence" value="ECO:0007669"/>
    <property type="project" value="TreeGrafter"/>
</dbReference>
<reference evidence="10" key="1">
    <citation type="submission" date="2020-02" db="EMBL/GenBank/DDBJ databases">
        <authorList>
            <person name="Fontana A."/>
            <person name="Patrone V."/>
            <person name="Morelli L."/>
        </authorList>
    </citation>
    <scope>NUCLEOTIDE SEQUENCE</scope>
    <source>
        <strain evidence="9">CCUG 30943</strain>
        <strain evidence="10">CCUG 43002</strain>
    </source>
</reference>
<dbReference type="Proteomes" id="UP000728106">
    <property type="component" value="Unassembled WGS sequence"/>
</dbReference>
<accession>A0A4Z0RNP4</accession>
<dbReference type="InterPro" id="IPR050250">
    <property type="entry name" value="Macrolide_Exporter_MacB"/>
</dbReference>
<feature type="transmembrane region" description="Helical" evidence="7">
    <location>
        <begin position="20"/>
        <end position="38"/>
    </location>
</feature>
<proteinExistence type="predicted"/>
<evidence type="ECO:0000256" key="5">
    <source>
        <dbReference type="ARBA" id="ARBA00023136"/>
    </source>
</evidence>
<evidence type="ECO:0000313" key="11">
    <source>
        <dbReference type="Proteomes" id="UP000728106"/>
    </source>
</evidence>
<evidence type="ECO:0000313" key="10">
    <source>
        <dbReference type="EMBL" id="MBJ7639867.1"/>
    </source>
</evidence>
<feature type="transmembrane region" description="Helical" evidence="7">
    <location>
        <begin position="361"/>
        <end position="383"/>
    </location>
</feature>
<dbReference type="EMBL" id="JAAOCP010000018">
    <property type="protein sequence ID" value="MBJ7639867.1"/>
    <property type="molecule type" value="Genomic_DNA"/>
</dbReference>
<reference evidence="10 11" key="2">
    <citation type="journal article" date="2021" name="Int. J. Food Microbiol.">
        <title>Safety demonstration of a microbial species for use in the food chain: Weissella confusa.</title>
        <authorList>
            <person name="Bourdichon F."/>
            <person name="Patrone V."/>
            <person name="Fontana A."/>
            <person name="Milani G."/>
            <person name="Morelli L."/>
        </authorList>
    </citation>
    <scope>NUCLEOTIDE SEQUENCE [LARGE SCALE GENOMIC DNA]</scope>
    <source>
        <strain evidence="9">CCUG 30943</strain>
        <strain evidence="10 11">CCUG 43002</strain>
    </source>
</reference>
<dbReference type="PANTHER" id="PTHR30572:SF9">
    <property type="entry name" value="ABC TRANSPORTER PERMEASE PROTEIN"/>
    <property type="match status" value="1"/>
</dbReference>
<dbReference type="RefSeq" id="WP_039968569.1">
    <property type="nucleotide sequence ID" value="NZ_CP120516.1"/>
</dbReference>
<comment type="caution">
    <text evidence="10">The sequence shown here is derived from an EMBL/GenBank/DDBJ whole genome shotgun (WGS) entry which is preliminary data.</text>
</comment>
<feature type="transmembrane region" description="Helical" evidence="7">
    <location>
        <begin position="321"/>
        <end position="340"/>
    </location>
</feature>
<keyword evidence="11" id="KW-1185">Reference proteome</keyword>
<keyword evidence="4 7" id="KW-1133">Transmembrane helix</keyword>
<feature type="transmembrane region" description="Helical" evidence="7">
    <location>
        <begin position="461"/>
        <end position="481"/>
    </location>
</feature>
<evidence type="ECO:0000256" key="3">
    <source>
        <dbReference type="ARBA" id="ARBA00022692"/>
    </source>
</evidence>
<keyword evidence="2" id="KW-1003">Cell membrane</keyword>